<dbReference type="SUPFAM" id="SSF54236">
    <property type="entry name" value="Ubiquitin-like"/>
    <property type="match status" value="1"/>
</dbReference>
<dbReference type="InterPro" id="IPR001012">
    <property type="entry name" value="UBX_dom"/>
</dbReference>
<evidence type="ECO:0000313" key="4">
    <source>
        <dbReference type="EMBL" id="KAJ6843751.1"/>
    </source>
</evidence>
<dbReference type="Proteomes" id="UP001140949">
    <property type="component" value="Unassembled WGS sequence"/>
</dbReference>
<evidence type="ECO:0000313" key="3">
    <source>
        <dbReference type="EMBL" id="KAJ6824791.1"/>
    </source>
</evidence>
<dbReference type="CDD" id="cd16118">
    <property type="entry name" value="UBX2_UBXN9"/>
    <property type="match status" value="1"/>
</dbReference>
<accession>A0AAX6G9A7</accession>
<organism evidence="3 5">
    <name type="scientific">Iris pallida</name>
    <name type="common">Sweet iris</name>
    <dbReference type="NCBI Taxonomy" id="29817"/>
    <lineage>
        <taxon>Eukaryota</taxon>
        <taxon>Viridiplantae</taxon>
        <taxon>Streptophyta</taxon>
        <taxon>Embryophyta</taxon>
        <taxon>Tracheophyta</taxon>
        <taxon>Spermatophyta</taxon>
        <taxon>Magnoliopsida</taxon>
        <taxon>Liliopsida</taxon>
        <taxon>Asparagales</taxon>
        <taxon>Iridaceae</taxon>
        <taxon>Iridoideae</taxon>
        <taxon>Irideae</taxon>
        <taxon>Iris</taxon>
    </lineage>
</organism>
<dbReference type="PROSITE" id="PS50033">
    <property type="entry name" value="UBX"/>
    <property type="match status" value="1"/>
</dbReference>
<dbReference type="Gene3D" id="3.10.20.90">
    <property type="entry name" value="Phosphatidylinositol 3-kinase Catalytic Subunit, Chain A, domain 1"/>
    <property type="match status" value="1"/>
</dbReference>
<dbReference type="InterPro" id="IPR044232">
    <property type="entry name" value="PUX1"/>
</dbReference>
<dbReference type="EMBL" id="JANAVB010006999">
    <property type="protein sequence ID" value="KAJ6843751.1"/>
    <property type="molecule type" value="Genomic_DNA"/>
</dbReference>
<evidence type="ECO:0000313" key="5">
    <source>
        <dbReference type="Proteomes" id="UP001140949"/>
    </source>
</evidence>
<comment type="caution">
    <text evidence="3">The sequence shown here is derived from an EMBL/GenBank/DDBJ whole genome shotgun (WGS) entry which is preliminary data.</text>
</comment>
<keyword evidence="5" id="KW-1185">Reference proteome</keyword>
<reference evidence="3" key="2">
    <citation type="submission" date="2023-04" db="EMBL/GenBank/DDBJ databases">
        <authorList>
            <person name="Bruccoleri R.E."/>
            <person name="Oakeley E.J."/>
            <person name="Faust A.-M."/>
            <person name="Dessus-Babus S."/>
            <person name="Altorfer M."/>
            <person name="Burckhardt D."/>
            <person name="Oertli M."/>
            <person name="Naumann U."/>
            <person name="Petersen F."/>
            <person name="Wong J."/>
        </authorList>
    </citation>
    <scope>NUCLEOTIDE SEQUENCE</scope>
    <source>
        <strain evidence="3">GSM-AAB239-AS_SAM_17_03QT</strain>
        <tissue evidence="3">Leaf</tissue>
    </source>
</reference>
<dbReference type="PANTHER" id="PTHR47557">
    <property type="entry name" value="PLANT UBX DOMAIN-CONTAINING PROTEIN 1"/>
    <property type="match status" value="1"/>
</dbReference>
<name>A0AAX6G9A7_IRIPA</name>
<dbReference type="AlphaFoldDB" id="A0AAX6G9A7"/>
<dbReference type="GO" id="GO:0032984">
    <property type="term" value="P:protein-containing complex disassembly"/>
    <property type="evidence" value="ECO:0007669"/>
    <property type="project" value="InterPro"/>
</dbReference>
<evidence type="ECO:0000259" key="2">
    <source>
        <dbReference type="PROSITE" id="PS50033"/>
    </source>
</evidence>
<dbReference type="GO" id="GO:0051117">
    <property type="term" value="F:ATPase binding"/>
    <property type="evidence" value="ECO:0007669"/>
    <property type="project" value="InterPro"/>
</dbReference>
<gene>
    <name evidence="4" type="ORF">M6B38_117685</name>
    <name evidence="3" type="ORF">M6B38_380365</name>
</gene>
<feature type="region of interest" description="Disordered" evidence="1">
    <location>
        <begin position="203"/>
        <end position="237"/>
    </location>
</feature>
<proteinExistence type="predicted"/>
<reference evidence="3" key="1">
    <citation type="journal article" date="2023" name="GigaByte">
        <title>Genome assembly of the bearded iris, Iris pallida Lam.</title>
        <authorList>
            <person name="Bruccoleri R.E."/>
            <person name="Oakeley E.J."/>
            <person name="Faust A.M.E."/>
            <person name="Altorfer M."/>
            <person name="Dessus-Babus S."/>
            <person name="Burckhardt D."/>
            <person name="Oertli M."/>
            <person name="Naumann U."/>
            <person name="Petersen F."/>
            <person name="Wong J."/>
        </authorList>
    </citation>
    <scope>NUCLEOTIDE SEQUENCE</scope>
    <source>
        <strain evidence="3">GSM-AAB239-AS_SAM_17_03QT</strain>
    </source>
</reference>
<sequence>MDADAEKAKAKLAAVAEELGHEIRVFTNPASAQTSNEAPVSANEEPDSFYDFTAEDYYRMVSDKLGAQTQVLKTRKIREAEAAARRAKISKALIRVCFPDNYILEAKFQPSENIQSLFDLVQKVVARPDLPFYLYTTPPKERIKDMSKDLYSAGFAPGAIVYFSYDRTKGSEVDSTNTGPCLREDILSLNGLDYERVDPVCSKPEPVVTETLPSASESRPIEKKPPKSIPSWLRTRR</sequence>
<dbReference type="InterPro" id="IPR029071">
    <property type="entry name" value="Ubiquitin-like_domsf"/>
</dbReference>
<dbReference type="PANTHER" id="PTHR47557:SF2">
    <property type="entry name" value="PLANT UBX DOMAIN-CONTAINING PROTEIN 1"/>
    <property type="match status" value="1"/>
</dbReference>
<evidence type="ECO:0000256" key="1">
    <source>
        <dbReference type="SAM" id="MobiDB-lite"/>
    </source>
</evidence>
<dbReference type="EMBL" id="JANAVB010021799">
    <property type="protein sequence ID" value="KAJ6824791.1"/>
    <property type="molecule type" value="Genomic_DNA"/>
</dbReference>
<protein>
    <submittedName>
        <fullName evidence="3">Plant UBX domain-containing protein 1 isoform X1</fullName>
    </submittedName>
</protein>
<dbReference type="Pfam" id="PF00789">
    <property type="entry name" value="UBX"/>
    <property type="match status" value="1"/>
</dbReference>
<feature type="domain" description="UBX" evidence="2">
    <location>
        <begin position="87"/>
        <end position="163"/>
    </location>
</feature>